<evidence type="ECO:0000313" key="2">
    <source>
        <dbReference type="Proteomes" id="UP001565471"/>
    </source>
</evidence>
<organism evidence="1 2">
    <name type="scientific">Bradyrhizobium elkanii</name>
    <dbReference type="NCBI Taxonomy" id="29448"/>
    <lineage>
        <taxon>Bacteria</taxon>
        <taxon>Pseudomonadati</taxon>
        <taxon>Pseudomonadota</taxon>
        <taxon>Alphaproteobacteria</taxon>
        <taxon>Hyphomicrobiales</taxon>
        <taxon>Nitrobacteraceae</taxon>
        <taxon>Bradyrhizobium</taxon>
    </lineage>
</organism>
<proteinExistence type="predicted"/>
<protein>
    <submittedName>
        <fullName evidence="1">Type IV secretory pathway TrbL component</fullName>
    </submittedName>
</protein>
<comment type="caution">
    <text evidence="1">The sequence shown here is derived from an EMBL/GenBank/DDBJ whole genome shotgun (WGS) entry which is preliminary data.</text>
</comment>
<name>A0ABV4FCT5_BRAEL</name>
<gene>
    <name evidence="1" type="ORF">ABIF29_008094</name>
</gene>
<evidence type="ECO:0000313" key="1">
    <source>
        <dbReference type="EMBL" id="MEY9321295.1"/>
    </source>
</evidence>
<accession>A0ABV4FCT5</accession>
<keyword evidence="2" id="KW-1185">Reference proteome</keyword>
<reference evidence="1 2" key="1">
    <citation type="submission" date="2024-07" db="EMBL/GenBank/DDBJ databases">
        <title>Genomic Encyclopedia of Type Strains, Phase V (KMG-V): Genome sequencing to study the core and pangenomes of soil and plant-associated prokaryotes.</title>
        <authorList>
            <person name="Whitman W."/>
        </authorList>
    </citation>
    <scope>NUCLEOTIDE SEQUENCE [LARGE SCALE GENOMIC DNA]</scope>
    <source>
        <strain evidence="1 2">USDA 415</strain>
    </source>
</reference>
<dbReference type="Proteomes" id="UP001565471">
    <property type="component" value="Unassembled WGS sequence"/>
</dbReference>
<sequence length="35" mass="4003">MNNVGVIDTFLNTFTTYIDSGFGLIKGEVTYCRRR</sequence>
<dbReference type="EMBL" id="JBGBZA010000002">
    <property type="protein sequence ID" value="MEY9321295.1"/>
    <property type="molecule type" value="Genomic_DNA"/>
</dbReference>